<dbReference type="InterPro" id="IPR001680">
    <property type="entry name" value="WD40_rpt"/>
</dbReference>
<feature type="compositionally biased region" description="Acidic residues" evidence="4">
    <location>
        <begin position="12"/>
        <end position="47"/>
    </location>
</feature>
<proteinExistence type="predicted"/>
<dbReference type="PANTHER" id="PTHR19857:SF8">
    <property type="entry name" value="ANGIO-ASSOCIATED MIGRATORY CELL PROTEIN"/>
    <property type="match status" value="1"/>
</dbReference>
<dbReference type="InterPro" id="IPR036322">
    <property type="entry name" value="WD40_repeat_dom_sf"/>
</dbReference>
<dbReference type="PROSITE" id="PS00678">
    <property type="entry name" value="WD_REPEATS_1"/>
    <property type="match status" value="1"/>
</dbReference>
<comment type="caution">
    <text evidence="5">The sequence shown here is derived from an EMBL/GenBank/DDBJ whole genome shotgun (WGS) entry which is preliminary data.</text>
</comment>
<feature type="repeat" description="WD" evidence="3">
    <location>
        <begin position="226"/>
        <end position="259"/>
    </location>
</feature>
<evidence type="ECO:0000313" key="5">
    <source>
        <dbReference type="EMBL" id="KAH0544585.1"/>
    </source>
</evidence>
<evidence type="ECO:0000256" key="1">
    <source>
        <dbReference type="ARBA" id="ARBA00022574"/>
    </source>
</evidence>
<evidence type="ECO:0000256" key="2">
    <source>
        <dbReference type="ARBA" id="ARBA00022737"/>
    </source>
</evidence>
<dbReference type="AlphaFoldDB" id="A0A9P8IBE1"/>
<feature type="region of interest" description="Disordered" evidence="4">
    <location>
        <begin position="318"/>
        <end position="340"/>
    </location>
</feature>
<evidence type="ECO:0000256" key="3">
    <source>
        <dbReference type="PROSITE-ProRule" id="PRU00221"/>
    </source>
</evidence>
<name>A0A9P8IBE1_9PEZI</name>
<organism evidence="5 6">
    <name type="scientific">Glutinoglossum americanum</name>
    <dbReference type="NCBI Taxonomy" id="1670608"/>
    <lineage>
        <taxon>Eukaryota</taxon>
        <taxon>Fungi</taxon>
        <taxon>Dikarya</taxon>
        <taxon>Ascomycota</taxon>
        <taxon>Pezizomycotina</taxon>
        <taxon>Geoglossomycetes</taxon>
        <taxon>Geoglossales</taxon>
        <taxon>Geoglossaceae</taxon>
        <taxon>Glutinoglossum</taxon>
    </lineage>
</organism>
<evidence type="ECO:0000256" key="4">
    <source>
        <dbReference type="SAM" id="MobiDB-lite"/>
    </source>
</evidence>
<dbReference type="Proteomes" id="UP000698800">
    <property type="component" value="Unassembled WGS sequence"/>
</dbReference>
<dbReference type="PROSITE" id="PS50082">
    <property type="entry name" value="WD_REPEATS_2"/>
    <property type="match status" value="2"/>
</dbReference>
<dbReference type="InterPro" id="IPR051179">
    <property type="entry name" value="WD_repeat_multifunction"/>
</dbReference>
<dbReference type="Gene3D" id="2.130.10.10">
    <property type="entry name" value="YVTN repeat-like/Quinoprotein amine dehydrogenase"/>
    <property type="match status" value="1"/>
</dbReference>
<dbReference type="InterPro" id="IPR019775">
    <property type="entry name" value="WD40_repeat_CS"/>
</dbReference>
<dbReference type="PROSITE" id="PS50294">
    <property type="entry name" value="WD_REPEATS_REGION"/>
    <property type="match status" value="1"/>
</dbReference>
<dbReference type="Pfam" id="PF00400">
    <property type="entry name" value="WD40"/>
    <property type="match status" value="3"/>
</dbReference>
<feature type="region of interest" description="Disordered" evidence="4">
    <location>
        <begin position="1"/>
        <end position="48"/>
    </location>
</feature>
<dbReference type="EMBL" id="JAGHQL010000016">
    <property type="protein sequence ID" value="KAH0544585.1"/>
    <property type="molecule type" value="Genomic_DNA"/>
</dbReference>
<dbReference type="InterPro" id="IPR015943">
    <property type="entry name" value="WD40/YVTN_repeat-like_dom_sf"/>
</dbReference>
<dbReference type="PANTHER" id="PTHR19857">
    <property type="entry name" value="MITOCHONDRIAL DIVISION PROTEIN 1-RELATED"/>
    <property type="match status" value="1"/>
</dbReference>
<dbReference type="SUPFAM" id="SSF50978">
    <property type="entry name" value="WD40 repeat-like"/>
    <property type="match status" value="1"/>
</dbReference>
<sequence length="472" mass="49396">MSSHNPHGNEASPEDDEGGAMLDIDEAAEEIEGDPDAAMDSGSDEDPGMIQEIQLENDSVAHFDLHKDSIFCIAQHPTRPEIVATGGGDDVGYIFDAAPQQPVLPPSYQSSPQPTERKSIPPLFKITGHTDSLNALTFTLPHGEYLLSAGLDGRLRAHKDTSSSSTGRSWEFLAEAQEVEEINWLKPCLHPNHPNTVALGANDGSVWVYTVSAEDAASPLTIVQAFYLHTGSCTAGAWTPDGKLLATVSEDSSMYVWDVFGEAAAAGVSGEGQTVVGLTAADQRFAVEGGLFSIAVAPSGTFVVVGGAGGMAKVVSLPKIGSQPTPSARKPSSRSSTQPSQILASLQPHTDSLETLSFSPHLLATGSSDGSITFLDPTHNFATRRHISNAHDGHAVVELDFVRDTQSAGWLLTSVGMDGVLRRWNTRGVTNAAAGQGLVGEWRGHRGDGEGGGVLGFVQGGGGGRVVTAGDE</sequence>
<keyword evidence="1 3" id="KW-0853">WD repeat</keyword>
<protein>
    <recommendedName>
        <fullName evidence="7">WD40 repeat-like protein</fullName>
    </recommendedName>
</protein>
<gene>
    <name evidence="5" type="ORF">FGG08_001234</name>
</gene>
<reference evidence="5" key="1">
    <citation type="submission" date="2021-03" db="EMBL/GenBank/DDBJ databases">
        <title>Comparative genomics and phylogenomic investigation of the class Geoglossomycetes provide insights into ecological specialization and systematics.</title>
        <authorList>
            <person name="Melie T."/>
            <person name="Pirro S."/>
            <person name="Miller A.N."/>
            <person name="Quandt A."/>
        </authorList>
    </citation>
    <scope>NUCLEOTIDE SEQUENCE</scope>
    <source>
        <strain evidence="5">GBOQ0MN5Z8</strain>
    </source>
</reference>
<evidence type="ECO:0008006" key="7">
    <source>
        <dbReference type="Google" id="ProtNLM"/>
    </source>
</evidence>
<keyword evidence="6" id="KW-1185">Reference proteome</keyword>
<feature type="repeat" description="WD" evidence="3">
    <location>
        <begin position="346"/>
        <end position="376"/>
    </location>
</feature>
<dbReference type="OrthoDB" id="10261640at2759"/>
<keyword evidence="2" id="KW-0677">Repeat</keyword>
<evidence type="ECO:0000313" key="6">
    <source>
        <dbReference type="Proteomes" id="UP000698800"/>
    </source>
</evidence>
<dbReference type="SMART" id="SM00320">
    <property type="entry name" value="WD40"/>
    <property type="match status" value="6"/>
</dbReference>
<accession>A0A9P8IBE1</accession>